<keyword evidence="3" id="KW-1185">Reference proteome</keyword>
<reference evidence="2" key="1">
    <citation type="submission" date="2023-07" db="EMBL/GenBank/DDBJ databases">
        <title>Black Yeasts Isolated from many extreme environments.</title>
        <authorList>
            <person name="Coleine C."/>
            <person name="Stajich J.E."/>
            <person name="Selbmann L."/>
        </authorList>
    </citation>
    <scope>NUCLEOTIDE SEQUENCE</scope>
    <source>
        <strain evidence="2">CCFEE 5485</strain>
    </source>
</reference>
<dbReference type="Proteomes" id="UP001274830">
    <property type="component" value="Unassembled WGS sequence"/>
</dbReference>
<gene>
    <name evidence="2" type="ORF">LTR78_003587</name>
</gene>
<evidence type="ECO:0000313" key="3">
    <source>
        <dbReference type="Proteomes" id="UP001274830"/>
    </source>
</evidence>
<dbReference type="EMBL" id="JAUTXT010000010">
    <property type="protein sequence ID" value="KAK3676313.1"/>
    <property type="molecule type" value="Genomic_DNA"/>
</dbReference>
<feature type="compositionally biased region" description="Basic and acidic residues" evidence="1">
    <location>
        <begin position="216"/>
        <end position="235"/>
    </location>
</feature>
<accession>A0AAE0WR67</accession>
<evidence type="ECO:0000313" key="2">
    <source>
        <dbReference type="EMBL" id="KAK3676313.1"/>
    </source>
</evidence>
<evidence type="ECO:0000256" key="1">
    <source>
        <dbReference type="SAM" id="MobiDB-lite"/>
    </source>
</evidence>
<proteinExistence type="predicted"/>
<feature type="region of interest" description="Disordered" evidence="1">
    <location>
        <begin position="1"/>
        <end position="37"/>
    </location>
</feature>
<feature type="compositionally biased region" description="Polar residues" evidence="1">
    <location>
        <begin position="248"/>
        <end position="282"/>
    </location>
</feature>
<organism evidence="2 3">
    <name type="scientific">Recurvomyces mirabilis</name>
    <dbReference type="NCBI Taxonomy" id="574656"/>
    <lineage>
        <taxon>Eukaryota</taxon>
        <taxon>Fungi</taxon>
        <taxon>Dikarya</taxon>
        <taxon>Ascomycota</taxon>
        <taxon>Pezizomycotina</taxon>
        <taxon>Dothideomycetes</taxon>
        <taxon>Dothideomycetidae</taxon>
        <taxon>Mycosphaerellales</taxon>
        <taxon>Teratosphaeriaceae</taxon>
        <taxon>Recurvomyces</taxon>
    </lineage>
</organism>
<name>A0AAE0WR67_9PEZI</name>
<comment type="caution">
    <text evidence="2">The sequence shown here is derived from an EMBL/GenBank/DDBJ whole genome shotgun (WGS) entry which is preliminary data.</text>
</comment>
<feature type="region of interest" description="Disordered" evidence="1">
    <location>
        <begin position="147"/>
        <end position="282"/>
    </location>
</feature>
<protein>
    <submittedName>
        <fullName evidence="2">Uncharacterized protein</fullName>
    </submittedName>
</protein>
<feature type="compositionally biased region" description="Polar residues" evidence="1">
    <location>
        <begin position="198"/>
        <end position="215"/>
    </location>
</feature>
<feature type="compositionally biased region" description="Pro residues" evidence="1">
    <location>
        <begin position="21"/>
        <end position="33"/>
    </location>
</feature>
<sequence>MARIKHPATSGYLCSPRPHKPTTPTPPAQPPRTWPYNDSRLASYHPDLIQEGDHRLSALNGTCNGEYFNHVQKAREYAERQATRTKKGTQPSPVCQSGLRFHCFGRHIPNEEIEKWTAALAAAAKKGWKQRMVARVDSGVVLDEVKSETVSPRSPPSRDAVPAKSAMKKRKFNPSEVVAETYQQAKRVRIDGDDNDQTTRPSSSNTIAQLSTTSTPEHRTDTKLRFNFKRKEFLDITRPPPTGPEVETMSSDSEATISDPETSSATVTADNASESAVDSSPCGTCKHKIGASGCLCEGSQRPGPLLLAAPVHGSAGIDLAPLQASQPGPAQNVASWDVLVEVARGEYHAMRLEQQQWLGRDEAATTLVALREGIDSRERDELSTKKRL</sequence>
<dbReference type="AlphaFoldDB" id="A0AAE0WR67"/>